<dbReference type="InterPro" id="IPR011010">
    <property type="entry name" value="DNA_brk_join_enz"/>
</dbReference>
<sequence length="54" mass="5843">LRRMGAREAIEKGAQSTMEFLGHSSLSHTARYIRTERDTAAPVRDAIAAKLSGG</sequence>
<gene>
    <name evidence="1" type="ORF">S01H1_09800</name>
</gene>
<evidence type="ECO:0000313" key="1">
    <source>
        <dbReference type="EMBL" id="GAF67744.1"/>
    </source>
</evidence>
<protein>
    <submittedName>
        <fullName evidence="1">Uncharacterized protein</fullName>
    </submittedName>
</protein>
<reference evidence="1" key="1">
    <citation type="journal article" date="2014" name="Front. Microbiol.">
        <title>High frequency of phylogenetically diverse reductive dehalogenase-homologous genes in deep subseafloor sedimentary metagenomes.</title>
        <authorList>
            <person name="Kawai M."/>
            <person name="Futagami T."/>
            <person name="Toyoda A."/>
            <person name="Takaki Y."/>
            <person name="Nishi S."/>
            <person name="Hori S."/>
            <person name="Arai W."/>
            <person name="Tsubouchi T."/>
            <person name="Morono Y."/>
            <person name="Uchiyama I."/>
            <person name="Ito T."/>
            <person name="Fujiyama A."/>
            <person name="Inagaki F."/>
            <person name="Takami H."/>
        </authorList>
    </citation>
    <scope>NUCLEOTIDE SEQUENCE</scope>
    <source>
        <strain evidence="1">Expedition CK06-06</strain>
    </source>
</reference>
<dbReference type="EMBL" id="BARS01005008">
    <property type="protein sequence ID" value="GAF67744.1"/>
    <property type="molecule type" value="Genomic_DNA"/>
</dbReference>
<proteinExistence type="predicted"/>
<organism evidence="1">
    <name type="scientific">marine sediment metagenome</name>
    <dbReference type="NCBI Taxonomy" id="412755"/>
    <lineage>
        <taxon>unclassified sequences</taxon>
        <taxon>metagenomes</taxon>
        <taxon>ecological metagenomes</taxon>
    </lineage>
</organism>
<feature type="non-terminal residue" evidence="1">
    <location>
        <position position="1"/>
    </location>
</feature>
<dbReference type="AlphaFoldDB" id="X0RFQ2"/>
<comment type="caution">
    <text evidence="1">The sequence shown here is derived from an EMBL/GenBank/DDBJ whole genome shotgun (WGS) entry which is preliminary data.</text>
</comment>
<accession>X0RFQ2</accession>
<dbReference type="SUPFAM" id="SSF56349">
    <property type="entry name" value="DNA breaking-rejoining enzymes"/>
    <property type="match status" value="1"/>
</dbReference>
<dbReference type="GO" id="GO:0003677">
    <property type="term" value="F:DNA binding"/>
    <property type="evidence" value="ECO:0007669"/>
    <property type="project" value="InterPro"/>
</dbReference>
<name>X0RFQ2_9ZZZZ</name>